<reference evidence="4 5" key="1">
    <citation type="submission" date="2015-04" db="EMBL/GenBank/DDBJ databases">
        <authorList>
            <person name="Syromyatnikov M.Y."/>
            <person name="Popov V.N."/>
        </authorList>
    </citation>
    <scope>NUCLEOTIDE SEQUENCE [LARGE SCALE GENOMIC DNA]</scope>
</reference>
<evidence type="ECO:0000256" key="2">
    <source>
        <dbReference type="PROSITE-ProRule" id="PRU00135"/>
    </source>
</evidence>
<dbReference type="InterPro" id="IPR023578">
    <property type="entry name" value="Ras_GEF_dom_sf"/>
</dbReference>
<dbReference type="InterPro" id="IPR008937">
    <property type="entry name" value="Ras-like_GEF"/>
</dbReference>
<dbReference type="OrthoDB" id="20825at2759"/>
<dbReference type="SUPFAM" id="SSF48366">
    <property type="entry name" value="Ras GEF"/>
    <property type="match status" value="1"/>
</dbReference>
<dbReference type="Gene3D" id="1.10.840.10">
    <property type="entry name" value="Ras guanine-nucleotide exchange factors catalytic domain"/>
    <property type="match status" value="1"/>
</dbReference>
<protein>
    <submittedName>
        <fullName evidence="4">CLUMA_CG007490, isoform A</fullName>
    </submittedName>
</protein>
<evidence type="ECO:0000259" key="3">
    <source>
        <dbReference type="PROSITE" id="PS50212"/>
    </source>
</evidence>
<dbReference type="PANTHER" id="PTHR23113">
    <property type="entry name" value="GUANINE NUCLEOTIDE EXCHANGE FACTOR"/>
    <property type="match status" value="1"/>
</dbReference>
<organism evidence="4 5">
    <name type="scientific">Clunio marinus</name>
    <dbReference type="NCBI Taxonomy" id="568069"/>
    <lineage>
        <taxon>Eukaryota</taxon>
        <taxon>Metazoa</taxon>
        <taxon>Ecdysozoa</taxon>
        <taxon>Arthropoda</taxon>
        <taxon>Hexapoda</taxon>
        <taxon>Insecta</taxon>
        <taxon>Pterygota</taxon>
        <taxon>Neoptera</taxon>
        <taxon>Endopterygota</taxon>
        <taxon>Diptera</taxon>
        <taxon>Nematocera</taxon>
        <taxon>Chironomoidea</taxon>
        <taxon>Chironomidae</taxon>
        <taxon>Clunio</taxon>
    </lineage>
</organism>
<dbReference type="InterPro" id="IPR001895">
    <property type="entry name" value="RASGEF_cat_dom"/>
</dbReference>
<accession>A0A1J1I2Z8</accession>
<dbReference type="InterPro" id="IPR036964">
    <property type="entry name" value="RASGEF_cat_dom_sf"/>
</dbReference>
<dbReference type="GO" id="GO:0005085">
    <property type="term" value="F:guanyl-nucleotide exchange factor activity"/>
    <property type="evidence" value="ECO:0007669"/>
    <property type="project" value="UniProtKB-KW"/>
</dbReference>
<gene>
    <name evidence="4" type="ORF">CLUMA_CG007490</name>
</gene>
<dbReference type="Gene3D" id="1.20.870.10">
    <property type="entry name" value="Son of sevenless (SoS) protein Chain: S domain 1"/>
    <property type="match status" value="1"/>
</dbReference>
<dbReference type="GO" id="GO:0005886">
    <property type="term" value="C:plasma membrane"/>
    <property type="evidence" value="ECO:0007669"/>
    <property type="project" value="TreeGrafter"/>
</dbReference>
<keyword evidence="1 2" id="KW-0344">Guanine-nucleotide releasing factor</keyword>
<dbReference type="InterPro" id="IPR000651">
    <property type="entry name" value="Ras-like_Gua-exchang_fac_N"/>
</dbReference>
<evidence type="ECO:0000256" key="1">
    <source>
        <dbReference type="ARBA" id="ARBA00022658"/>
    </source>
</evidence>
<dbReference type="GO" id="GO:0007265">
    <property type="term" value="P:Ras protein signal transduction"/>
    <property type="evidence" value="ECO:0007669"/>
    <property type="project" value="TreeGrafter"/>
</dbReference>
<keyword evidence="5" id="KW-1185">Reference proteome</keyword>
<evidence type="ECO:0000313" key="4">
    <source>
        <dbReference type="EMBL" id="CRK93964.1"/>
    </source>
</evidence>
<name>A0A1J1I2Z8_9DIPT</name>
<dbReference type="PANTHER" id="PTHR23113:SF349">
    <property type="match status" value="1"/>
</dbReference>
<dbReference type="EMBL" id="CVRI01000038">
    <property type="protein sequence ID" value="CRK93964.1"/>
    <property type="molecule type" value="Genomic_DNA"/>
</dbReference>
<evidence type="ECO:0000313" key="5">
    <source>
        <dbReference type="Proteomes" id="UP000183832"/>
    </source>
</evidence>
<proteinExistence type="predicted"/>
<sequence length="505" mass="57337">MAVYYVASKLSFVACRTRCISERRRRKYFNDDDNLESTQKNETNWKEDELIKTCLTNPNIFIRSLGHVSEANSKNEADETERVNKITQNDSASSVTFNGIVTDINGMVLSGPLEILMTLLIPQDSTDIDQNFVFSFLLSSRIFLQPHELLGKLIKSVPENDESLERLVVMMDEWTRWFPYDFRGEEIMTLIKHIAARCGSNTLLGDRMSDILSALLIKLTDLSQHEEEMKSFKRPLSEEVVVWPTSSKLAQLLCHFEKRFAKHIGPEEFVQCSSNLIKQQSLQQSNYDVPSSTSASSSSQVQLPDLKKKTCNLENYFDWSNRLRVLVANEILQCTNETDRTKRIELWSSVAQHCLLVGNYNSATSILEPICRLQTMIITPNSSPPPTQRNHSESSITKVHQKPKSEWVVLPVFVDIVKLALKAREDCSTRMPNGSINFCAFNELAAIVSAFTIHMSNVPVSPAGCSGEYSYLVNHILTCTLRDENELFAAFEKEASKIESYYDVP</sequence>
<dbReference type="Pfam" id="PF00617">
    <property type="entry name" value="RasGEF"/>
    <property type="match status" value="1"/>
</dbReference>
<dbReference type="Proteomes" id="UP000183832">
    <property type="component" value="Unassembled WGS sequence"/>
</dbReference>
<feature type="domain" description="N-terminal Ras-GEF" evidence="3">
    <location>
        <begin position="104"/>
        <end position="220"/>
    </location>
</feature>
<dbReference type="PROSITE" id="PS50212">
    <property type="entry name" value="RASGEF_NTER"/>
    <property type="match status" value="1"/>
</dbReference>
<dbReference type="SMART" id="SM00147">
    <property type="entry name" value="RasGEF"/>
    <property type="match status" value="1"/>
</dbReference>
<dbReference type="STRING" id="568069.A0A1J1I2Z8"/>
<dbReference type="AlphaFoldDB" id="A0A1J1I2Z8"/>